<dbReference type="PANTHER" id="PTHR13600:SF21">
    <property type="entry name" value="LEUCINE CARBOXYL METHYLTRANSFERASE 1"/>
    <property type="match status" value="1"/>
</dbReference>
<keyword evidence="6" id="KW-0963">Cytoplasm</keyword>
<feature type="binding site" evidence="7">
    <location>
        <position position="169"/>
    </location>
    <ligand>
        <name>S-adenosyl-L-methionine</name>
        <dbReference type="ChEBI" id="CHEBI:59789"/>
    </ligand>
</feature>
<keyword evidence="3 6" id="KW-0489">Methyltransferase</keyword>
<dbReference type="Pfam" id="PF04072">
    <property type="entry name" value="LCM"/>
    <property type="match status" value="1"/>
</dbReference>
<keyword evidence="5 6" id="KW-0949">S-adenosyl-L-methionine</keyword>
<keyword evidence="6" id="KW-0472">Membrane</keyword>
<organism evidence="9 10">
    <name type="scientific">Micractinium conductrix</name>
    <dbReference type="NCBI Taxonomy" id="554055"/>
    <lineage>
        <taxon>Eukaryota</taxon>
        <taxon>Viridiplantae</taxon>
        <taxon>Chlorophyta</taxon>
        <taxon>core chlorophytes</taxon>
        <taxon>Trebouxiophyceae</taxon>
        <taxon>Chlorellales</taxon>
        <taxon>Chlorellaceae</taxon>
        <taxon>Chlorella clade</taxon>
        <taxon>Micractinium</taxon>
    </lineage>
</organism>
<dbReference type="Gene3D" id="3.40.50.150">
    <property type="entry name" value="Vaccinia Virus protein VP39"/>
    <property type="match status" value="1"/>
</dbReference>
<evidence type="ECO:0000256" key="1">
    <source>
        <dbReference type="ARBA" id="ARBA00000724"/>
    </source>
</evidence>
<evidence type="ECO:0000313" key="10">
    <source>
        <dbReference type="Proteomes" id="UP000239649"/>
    </source>
</evidence>
<comment type="caution">
    <text evidence="9">The sequence shown here is derived from an EMBL/GenBank/DDBJ whole genome shotgun (WGS) entry which is preliminary data.</text>
</comment>
<evidence type="ECO:0000256" key="3">
    <source>
        <dbReference type="ARBA" id="ARBA00022603"/>
    </source>
</evidence>
<comment type="function">
    <text evidence="6">Involved in brassinosteroid (BR) signaling.</text>
</comment>
<dbReference type="GO" id="GO:0016020">
    <property type="term" value="C:membrane"/>
    <property type="evidence" value="ECO:0007669"/>
    <property type="project" value="UniProtKB-SubCell"/>
</dbReference>
<dbReference type="PIRSF" id="PIRSF016305">
    <property type="entry name" value="LCM_mtfrase"/>
    <property type="match status" value="1"/>
</dbReference>
<dbReference type="EC" id="2.1.1.233" evidence="6"/>
<keyword evidence="4 6" id="KW-0808">Transferase</keyword>
<evidence type="ECO:0000256" key="8">
    <source>
        <dbReference type="SAM" id="MobiDB-lite"/>
    </source>
</evidence>
<dbReference type="GO" id="GO:0005737">
    <property type="term" value="C:cytoplasm"/>
    <property type="evidence" value="ECO:0007669"/>
    <property type="project" value="UniProtKB-SubCell"/>
</dbReference>
<dbReference type="SUPFAM" id="SSF53335">
    <property type="entry name" value="S-adenosyl-L-methionine-dependent methyltransferases"/>
    <property type="match status" value="2"/>
</dbReference>
<evidence type="ECO:0000256" key="7">
    <source>
        <dbReference type="PIRSR" id="PIRSR016305-1"/>
    </source>
</evidence>
<dbReference type="STRING" id="554055.A0A2P6VGY6"/>
<keyword evidence="10" id="KW-1185">Reference proteome</keyword>
<comment type="similarity">
    <text evidence="2 6">Belongs to the methyltransferase superfamily. LCMT family.</text>
</comment>
<dbReference type="InterPro" id="IPR007213">
    <property type="entry name" value="Ppm1/Ppm2/Tcmp"/>
</dbReference>
<feature type="compositionally biased region" description="Low complexity" evidence="8">
    <location>
        <begin position="137"/>
        <end position="157"/>
    </location>
</feature>
<gene>
    <name evidence="9" type="ORF">C2E20_3259</name>
</gene>
<feature type="binding site" evidence="7">
    <location>
        <begin position="242"/>
        <end position="243"/>
    </location>
    <ligand>
        <name>S-adenosyl-L-methionine</name>
        <dbReference type="ChEBI" id="CHEBI:59789"/>
    </ligand>
</feature>
<dbReference type="GO" id="GO:0032259">
    <property type="term" value="P:methylation"/>
    <property type="evidence" value="ECO:0007669"/>
    <property type="project" value="UniProtKB-KW"/>
</dbReference>
<dbReference type="OrthoDB" id="203237at2759"/>
<sequence length="441" mass="47909">MGGRRGDDAVRDTNDDAQLSKLSCVRHGYFQDAFVHHFVRRPTRRSPLINRGYYSRYAALRGLLLQFLALGLGGSGAGGGGTAKGSGRVAPVAAAAAAAEAEAACSAAEEEETQPDREDPPAGEDQPSADAAPSAEARQQQPQRADSPAAPPAQQQQQRRRCKQVLVLGAGYDTTYFQLAAEGVRAVKYIEVDFPQVTQKKAAAIQALPDLLACLGGPEVASCISAEEGRIVTDAYCLLPADLRDLGQLEAALEAAGLDREAPTLVLSECVLVYLQPGQSRDVVRWLGERLRSAAMVVYEQIQPHDAFGQQMLLNLESRGCPLLGIEATPTLEAQRQRFTDGGWHRAEANSMDHVYSHCIDPVHRRRIEQLEIFDEFEEWHLIQQHYCIAVGIKDSSGLFERFGLPRFSQMPPVGPAEDAVMRARAGGARRPPPPPPRFAG</sequence>
<comment type="catalytic activity">
    <reaction evidence="1 6">
        <text>[phosphatase 2A protein]-C-terminal L-leucine + S-adenosyl-L-methionine = [phosphatase 2A protein]-C-terminal L-leucine methyl ester + S-adenosyl-L-homocysteine</text>
        <dbReference type="Rhea" id="RHEA:48544"/>
        <dbReference type="Rhea" id="RHEA-COMP:12134"/>
        <dbReference type="Rhea" id="RHEA-COMP:12135"/>
        <dbReference type="ChEBI" id="CHEBI:57856"/>
        <dbReference type="ChEBI" id="CHEBI:59789"/>
        <dbReference type="ChEBI" id="CHEBI:90516"/>
        <dbReference type="ChEBI" id="CHEBI:90517"/>
        <dbReference type="EC" id="2.1.1.233"/>
    </reaction>
</comment>
<name>A0A2P6VGY6_9CHLO</name>
<evidence type="ECO:0000256" key="4">
    <source>
        <dbReference type="ARBA" id="ARBA00022679"/>
    </source>
</evidence>
<dbReference type="InterPro" id="IPR016651">
    <property type="entry name" value="LCMT1"/>
</dbReference>
<proteinExistence type="inferred from homology"/>
<accession>A0A2P6VGY6</accession>
<evidence type="ECO:0000256" key="6">
    <source>
        <dbReference type="PIRNR" id="PIRNR016305"/>
    </source>
</evidence>
<evidence type="ECO:0000256" key="5">
    <source>
        <dbReference type="ARBA" id="ARBA00022691"/>
    </source>
</evidence>
<protein>
    <recommendedName>
        <fullName evidence="6">Leucine carboxyl methyltransferase 1 homolog</fullName>
        <ecNumber evidence="6">2.1.1.233</ecNumber>
    </recommendedName>
</protein>
<evidence type="ECO:0000256" key="2">
    <source>
        <dbReference type="ARBA" id="ARBA00010703"/>
    </source>
</evidence>
<dbReference type="AlphaFoldDB" id="A0A2P6VGY6"/>
<dbReference type="GO" id="GO:0018423">
    <property type="term" value="F:protein C-terminal leucine carboxyl O-methyltransferase activity"/>
    <property type="evidence" value="ECO:0007669"/>
    <property type="project" value="UniProtKB-EC"/>
</dbReference>
<reference evidence="9 10" key="1">
    <citation type="journal article" date="2018" name="Plant J.">
        <title>Genome sequences of Chlorella sorokiniana UTEX 1602 and Micractinium conductrix SAG 241.80: implications to maltose excretion by a green alga.</title>
        <authorList>
            <person name="Arriola M.B."/>
            <person name="Velmurugan N."/>
            <person name="Zhang Y."/>
            <person name="Plunkett M.H."/>
            <person name="Hondzo H."/>
            <person name="Barney B.M."/>
        </authorList>
    </citation>
    <scope>NUCLEOTIDE SEQUENCE [LARGE SCALE GENOMIC DNA]</scope>
    <source>
        <strain evidence="9 10">SAG 241.80</strain>
    </source>
</reference>
<dbReference type="Proteomes" id="UP000239649">
    <property type="component" value="Unassembled WGS sequence"/>
</dbReference>
<dbReference type="InterPro" id="IPR029063">
    <property type="entry name" value="SAM-dependent_MTases_sf"/>
</dbReference>
<comment type="subcellular location">
    <subcellularLocation>
        <location evidence="6">Cytoplasm</location>
    </subcellularLocation>
    <subcellularLocation>
        <location evidence="6">Membrane</location>
        <topology evidence="6">Peripheral membrane protein</topology>
    </subcellularLocation>
</comment>
<feature type="region of interest" description="Disordered" evidence="8">
    <location>
        <begin position="103"/>
        <end position="158"/>
    </location>
</feature>
<dbReference type="EMBL" id="LHPF02000007">
    <property type="protein sequence ID" value="PSC73349.1"/>
    <property type="molecule type" value="Genomic_DNA"/>
</dbReference>
<evidence type="ECO:0000313" key="9">
    <source>
        <dbReference type="EMBL" id="PSC73349.1"/>
    </source>
</evidence>
<dbReference type="PANTHER" id="PTHR13600">
    <property type="entry name" value="LEUCINE CARBOXYL METHYLTRANSFERASE"/>
    <property type="match status" value="1"/>
</dbReference>
<feature type="binding site" evidence="7">
    <location>
        <position position="269"/>
    </location>
    <ligand>
        <name>S-adenosyl-L-methionine</name>
        <dbReference type="ChEBI" id="CHEBI:59789"/>
    </ligand>
</feature>